<organism evidence="1 2">
    <name type="scientific">Sphingobacterium spiritivorum ATCC 33300</name>
    <dbReference type="NCBI Taxonomy" id="525372"/>
    <lineage>
        <taxon>Bacteria</taxon>
        <taxon>Pseudomonadati</taxon>
        <taxon>Bacteroidota</taxon>
        <taxon>Sphingobacteriia</taxon>
        <taxon>Sphingobacteriales</taxon>
        <taxon>Sphingobacteriaceae</taxon>
        <taxon>Sphingobacterium</taxon>
    </lineage>
</organism>
<name>C2FXJ4_SPHSI</name>
<dbReference type="AlphaFoldDB" id="C2FXJ4"/>
<protein>
    <submittedName>
        <fullName evidence="1">Uncharacterized protein</fullName>
    </submittedName>
</protein>
<accession>C2FXJ4</accession>
<evidence type="ECO:0000313" key="2">
    <source>
        <dbReference type="Proteomes" id="UP000006241"/>
    </source>
</evidence>
<dbReference type="RefSeq" id="WP_003010183.1">
    <property type="nucleotide sequence ID" value="NZ_GG668633.1"/>
</dbReference>
<comment type="caution">
    <text evidence="1">The sequence shown here is derived from an EMBL/GenBank/DDBJ whole genome shotgun (WGS) entry which is preliminary data.</text>
</comment>
<evidence type="ECO:0000313" key="1">
    <source>
        <dbReference type="EMBL" id="EEI92435.1"/>
    </source>
</evidence>
<proteinExistence type="predicted"/>
<dbReference type="Proteomes" id="UP000006241">
    <property type="component" value="Unassembled WGS sequence"/>
</dbReference>
<dbReference type="EMBL" id="ACHB01000048">
    <property type="protein sequence ID" value="EEI92435.1"/>
    <property type="molecule type" value="Genomic_DNA"/>
</dbReference>
<gene>
    <name evidence="1" type="ORF">HMPREF0765_2050</name>
</gene>
<sequence length="219" mass="25566">MALEYLFNCRRLLLYYVAVVFLFLSGCSKDTVKPETDNKDTDIHKYEIQKLTYFLSENDKIDTVKVGFAAEEFSNPSAILINVQHKEVFEDLVKTSVFQFDKNGKELPKDFDKAYFEVSVPEIYYGDGRFSYYTDRFSLTDSLLTKPYNHQMSFSMELNIPAKSKLILEKTIDRYNITCSFELIVRNKKSGELFTLNGKWKGVLRYTNESFKVSQKDLD</sequence>
<reference evidence="1 2" key="1">
    <citation type="submission" date="2009-01" db="EMBL/GenBank/DDBJ databases">
        <authorList>
            <person name="Qin X."/>
            <person name="Bachman B."/>
            <person name="Battles P."/>
            <person name="Bell A."/>
            <person name="Bess C."/>
            <person name="Bickham C."/>
            <person name="Chaboub L."/>
            <person name="Chen D."/>
            <person name="Coyle M."/>
            <person name="Deiros D.R."/>
            <person name="Dinh H."/>
            <person name="Forbes L."/>
            <person name="Fowler G."/>
            <person name="Francisco L."/>
            <person name="Fu Q."/>
            <person name="Gubbala S."/>
            <person name="Hale W."/>
            <person name="Han Y."/>
            <person name="Hemphill L."/>
            <person name="Highlander S.K."/>
            <person name="Hirani K."/>
            <person name="Hogues M."/>
            <person name="Jackson L."/>
            <person name="Jakkamsetti A."/>
            <person name="Javaid M."/>
            <person name="Jiang H."/>
            <person name="Korchina V."/>
            <person name="Kovar C."/>
            <person name="Lara F."/>
            <person name="Lee S."/>
            <person name="Mata R."/>
            <person name="Mathew T."/>
            <person name="Moen C."/>
            <person name="Morales K."/>
            <person name="Munidasa M."/>
            <person name="Nazareth L."/>
            <person name="Ngo R."/>
            <person name="Nguyen L."/>
            <person name="Okwuonu G."/>
            <person name="Ongeri F."/>
            <person name="Patil S."/>
            <person name="Petrosino J."/>
            <person name="Pham C."/>
            <person name="Pham P."/>
            <person name="Pu L.-L."/>
            <person name="Puazo M."/>
            <person name="Raj R."/>
            <person name="Reid J."/>
            <person name="Rouhana J."/>
            <person name="Saada N."/>
            <person name="Shang Y."/>
            <person name="Simmons D."/>
            <person name="Thornton R."/>
            <person name="Warren J."/>
            <person name="Weissenberger G."/>
            <person name="Zhang J."/>
            <person name="Zhang L."/>
            <person name="Zhou C."/>
            <person name="Zhu D."/>
            <person name="Muzny D."/>
            <person name="Worley K."/>
            <person name="Gibbs R."/>
        </authorList>
    </citation>
    <scope>NUCLEOTIDE SEQUENCE [LARGE SCALE GENOMIC DNA]</scope>
    <source>
        <strain evidence="1 2">ATCC 33300</strain>
    </source>
</reference>
<dbReference type="HOGENOM" id="CLU_1292794_0_0_10"/>
<dbReference type="Gene3D" id="2.170.15.10">
    <property type="entry name" value="Proaerolysin, chain A, domain 3"/>
    <property type="match status" value="1"/>
</dbReference>